<dbReference type="AlphaFoldDB" id="A0A7X4LK66"/>
<evidence type="ECO:0000313" key="1">
    <source>
        <dbReference type="EMBL" id="MZI93290.1"/>
    </source>
</evidence>
<comment type="caution">
    <text evidence="1">The sequence shown here is derived from an EMBL/GenBank/DDBJ whole genome shotgun (WGS) entry which is preliminary data.</text>
</comment>
<protein>
    <submittedName>
        <fullName evidence="1">Uncharacterized protein</fullName>
    </submittedName>
</protein>
<accession>A0A7X4LK66</accession>
<keyword evidence="2" id="KW-1185">Reference proteome</keyword>
<dbReference type="Proteomes" id="UP000462621">
    <property type="component" value="Unassembled WGS sequence"/>
</dbReference>
<organism evidence="1 2">
    <name type="scientific">Vibrio eleionomae</name>
    <dbReference type="NCBI Taxonomy" id="2653505"/>
    <lineage>
        <taxon>Bacteria</taxon>
        <taxon>Pseudomonadati</taxon>
        <taxon>Pseudomonadota</taxon>
        <taxon>Gammaproteobacteria</taxon>
        <taxon>Vibrionales</taxon>
        <taxon>Vibrionaceae</taxon>
        <taxon>Vibrio</taxon>
    </lineage>
</organism>
<proteinExistence type="predicted"/>
<dbReference type="EMBL" id="WEKT01000011">
    <property type="protein sequence ID" value="MZI93290.1"/>
    <property type="molecule type" value="Genomic_DNA"/>
</dbReference>
<dbReference type="RefSeq" id="WP_161154586.1">
    <property type="nucleotide sequence ID" value="NZ_WEKT01000011.1"/>
</dbReference>
<evidence type="ECO:0000313" key="2">
    <source>
        <dbReference type="Proteomes" id="UP000462621"/>
    </source>
</evidence>
<reference evidence="1 2" key="1">
    <citation type="submission" date="2019-10" db="EMBL/GenBank/DDBJ databases">
        <title>Vibrio sp. nov. isolated from a shrimp pond.</title>
        <authorList>
            <person name="Gomez-Gil B."/>
            <person name="Enciso-Ibarra J."/>
            <person name="Enciso-Ibarra K."/>
            <person name="Bolan-Mejia C."/>
        </authorList>
    </citation>
    <scope>NUCLEOTIDE SEQUENCE [LARGE SCALE GENOMIC DNA]</scope>
    <source>
        <strain evidence="1 2">CAIM 722</strain>
    </source>
</reference>
<name>A0A7X4LK66_9VIBR</name>
<gene>
    <name evidence="1" type="ORF">F9817_08785</name>
</gene>
<sequence length="128" mass="14699">MKKVILILIVVFSLYGLYGNFENSEIEVSDFFTISGIKPSDVTVAVYVEYFGRGKSCPGSTWNEATGELSGGIYRNSYTFKKNLASDEEHYKFHLPYKNIEVDKECIAKLSKINIVSYREKKMTVWRD</sequence>